<dbReference type="SUPFAM" id="SSF51197">
    <property type="entry name" value="Clavaminate synthase-like"/>
    <property type="match status" value="1"/>
</dbReference>
<keyword evidence="1" id="KW-0812">Transmembrane</keyword>
<evidence type="ECO:0008006" key="3">
    <source>
        <dbReference type="Google" id="ProtNLM"/>
    </source>
</evidence>
<dbReference type="AlphaFoldDB" id="A0A1B6CL03"/>
<keyword evidence="1" id="KW-0472">Membrane</keyword>
<organism evidence="2">
    <name type="scientific">Clastoptera arizonana</name>
    <name type="common">Arizona spittle bug</name>
    <dbReference type="NCBI Taxonomy" id="38151"/>
    <lineage>
        <taxon>Eukaryota</taxon>
        <taxon>Metazoa</taxon>
        <taxon>Ecdysozoa</taxon>
        <taxon>Arthropoda</taxon>
        <taxon>Hexapoda</taxon>
        <taxon>Insecta</taxon>
        <taxon>Pterygota</taxon>
        <taxon>Neoptera</taxon>
        <taxon>Paraneoptera</taxon>
        <taxon>Hemiptera</taxon>
        <taxon>Auchenorrhyncha</taxon>
        <taxon>Cercopoidea</taxon>
        <taxon>Clastopteridae</taxon>
        <taxon>Clastoptera</taxon>
    </lineage>
</organism>
<name>A0A1B6CL03_9HEMI</name>
<evidence type="ECO:0000256" key="1">
    <source>
        <dbReference type="SAM" id="Phobius"/>
    </source>
</evidence>
<keyword evidence="1" id="KW-1133">Transmembrane helix</keyword>
<reference evidence="2" key="1">
    <citation type="submission" date="2015-12" db="EMBL/GenBank/DDBJ databases">
        <title>De novo transcriptome assembly of four potential Pierce s Disease insect vectors from Arizona vineyards.</title>
        <authorList>
            <person name="Tassone E.E."/>
        </authorList>
    </citation>
    <scope>NUCLEOTIDE SEQUENCE</scope>
</reference>
<feature type="transmembrane region" description="Helical" evidence="1">
    <location>
        <begin position="69"/>
        <end position="93"/>
    </location>
</feature>
<dbReference type="Gene3D" id="2.60.120.650">
    <property type="entry name" value="Cupin"/>
    <property type="match status" value="1"/>
</dbReference>
<evidence type="ECO:0000313" key="2">
    <source>
        <dbReference type="EMBL" id="JAS14045.1"/>
    </source>
</evidence>
<protein>
    <recommendedName>
        <fullName evidence="3">Cupin-like domain-containing protein</fullName>
    </recommendedName>
</protein>
<proteinExistence type="predicted"/>
<accession>A0A1B6CL03</accession>
<sequence>MSSTSTNSRTAKKQKELDYSEKLKLMDEEFMSFHQYCQQMGFTSEEMEVICAPLLHTVRKNLFKKVLRISIFLVILGLLIYALSSVGIIALHFTAIGRIFMIKALAVWDWRPLFFENCIMNNPFYGEYTITEEDCVACEALDKIDRLDKVNYEFLMSNYLDHDAPFIITDAMDSWPVMNTDNFYFENITQLYLKDEKLTETVPCILTTNLRTGSSDLVVFLKRIQNSNLNKWFVHWQNCDINAVKALRKLYQRPYFLPNTISPAHFNWVLMASDYNANNFKKVELDSGLITLSQLRGKTVFKLIPHNPCNMSCPELRGSLQEGEMLVFTNFLWTFEYHPGHQMDNVAILTETVWDENLV</sequence>
<gene>
    <name evidence="2" type="ORF">g.44791</name>
</gene>
<dbReference type="EMBL" id="GEDC01023253">
    <property type="protein sequence ID" value="JAS14045.1"/>
    <property type="molecule type" value="Transcribed_RNA"/>
</dbReference>